<dbReference type="InterPro" id="IPR005024">
    <property type="entry name" value="Snf7_fam"/>
</dbReference>
<dbReference type="Pfam" id="PF03357">
    <property type="entry name" value="Snf7"/>
    <property type="match status" value="1"/>
</dbReference>
<dbReference type="GO" id="GO:0006900">
    <property type="term" value="P:vesicle budding from membrane"/>
    <property type="evidence" value="ECO:0007669"/>
    <property type="project" value="TreeGrafter"/>
</dbReference>
<keyword evidence="3" id="KW-0967">Endosome</keyword>
<organism evidence="5">
    <name type="scientific">Octactis speculum</name>
    <dbReference type="NCBI Taxonomy" id="3111310"/>
    <lineage>
        <taxon>Eukaryota</taxon>
        <taxon>Sar</taxon>
        <taxon>Stramenopiles</taxon>
        <taxon>Ochrophyta</taxon>
        <taxon>Dictyochophyceae</taxon>
        <taxon>Dictyochales</taxon>
        <taxon>Dictyochaceae</taxon>
        <taxon>Octactis</taxon>
    </lineage>
</organism>
<comment type="subcellular location">
    <subcellularLocation>
        <location evidence="1">Endosome</location>
    </subcellularLocation>
</comment>
<evidence type="ECO:0008006" key="6">
    <source>
        <dbReference type="Google" id="ProtNLM"/>
    </source>
</evidence>
<dbReference type="AlphaFoldDB" id="A0A7S2ATB5"/>
<proteinExistence type="inferred from homology"/>
<name>A0A7S2ATB5_9STRA</name>
<accession>A0A7S2ATB5</accession>
<gene>
    <name evidence="5" type="ORF">DSPE1174_LOCUS3085</name>
</gene>
<dbReference type="GO" id="GO:0005771">
    <property type="term" value="C:multivesicular body"/>
    <property type="evidence" value="ECO:0007669"/>
    <property type="project" value="TreeGrafter"/>
</dbReference>
<reference evidence="5" key="1">
    <citation type="submission" date="2021-01" db="EMBL/GenBank/DDBJ databases">
        <authorList>
            <person name="Corre E."/>
            <person name="Pelletier E."/>
            <person name="Niang G."/>
            <person name="Scheremetjew M."/>
            <person name="Finn R."/>
            <person name="Kale V."/>
            <person name="Holt S."/>
            <person name="Cochrane G."/>
            <person name="Meng A."/>
            <person name="Brown T."/>
            <person name="Cohen L."/>
        </authorList>
    </citation>
    <scope>NUCLEOTIDE SEQUENCE</scope>
    <source>
        <strain evidence="5">CCMP1381</strain>
    </source>
</reference>
<evidence type="ECO:0000256" key="4">
    <source>
        <dbReference type="SAM" id="MobiDB-lite"/>
    </source>
</evidence>
<feature type="compositionally biased region" description="Low complexity" evidence="4">
    <location>
        <begin position="10"/>
        <end position="24"/>
    </location>
</feature>
<evidence type="ECO:0000256" key="3">
    <source>
        <dbReference type="ARBA" id="ARBA00022753"/>
    </source>
</evidence>
<evidence type="ECO:0000313" key="5">
    <source>
        <dbReference type="EMBL" id="CAD9377051.1"/>
    </source>
</evidence>
<dbReference type="PANTHER" id="PTHR22761:SF10">
    <property type="entry name" value="GH13992P"/>
    <property type="match status" value="1"/>
</dbReference>
<protein>
    <recommendedName>
        <fullName evidence="6">Charged multivesicular body protein 4b</fullName>
    </recommendedName>
</protein>
<dbReference type="GO" id="GO:0000815">
    <property type="term" value="C:ESCRT III complex"/>
    <property type="evidence" value="ECO:0007669"/>
    <property type="project" value="TreeGrafter"/>
</dbReference>
<dbReference type="GO" id="GO:0009898">
    <property type="term" value="C:cytoplasmic side of plasma membrane"/>
    <property type="evidence" value="ECO:0007669"/>
    <property type="project" value="TreeGrafter"/>
</dbReference>
<feature type="region of interest" description="Disordered" evidence="4">
    <location>
        <begin position="1"/>
        <end position="24"/>
    </location>
</feature>
<sequence>MNIFGRPRNAAASAAPKAKSPPDMSSAIMKLRHTCETLEKRESHIQTKVKQQLLEAKAKMKKGDKKGALFCMKRKNMYQNEIDKILGARNTLETQAIALENSAMNMQTFQAMQEGRNAMRDARGKMDADNVADTIDDIKDEIDESDAISSALGAPLDDTLEDDETLLAELTEMEQLELEESLMNIPQANARNPTRVDAELSGFDLPDAPTSAVQVDDADAEELAALRELEASMMAA</sequence>
<dbReference type="Gene3D" id="1.10.287.1060">
    <property type="entry name" value="ESAT-6-like"/>
    <property type="match status" value="1"/>
</dbReference>
<dbReference type="PANTHER" id="PTHR22761">
    <property type="entry name" value="CHARGED MULTIVESICULAR BODY PROTEIN"/>
    <property type="match status" value="1"/>
</dbReference>
<comment type="similarity">
    <text evidence="2">Belongs to the SNF7 family.</text>
</comment>
<evidence type="ECO:0000256" key="2">
    <source>
        <dbReference type="ARBA" id="ARBA00006190"/>
    </source>
</evidence>
<dbReference type="GO" id="GO:0032511">
    <property type="term" value="P:late endosome to vacuole transport via multivesicular body sorting pathway"/>
    <property type="evidence" value="ECO:0007669"/>
    <property type="project" value="TreeGrafter"/>
</dbReference>
<dbReference type="EMBL" id="HBGS01005896">
    <property type="protein sequence ID" value="CAD9377051.1"/>
    <property type="molecule type" value="Transcribed_RNA"/>
</dbReference>
<evidence type="ECO:0000256" key="1">
    <source>
        <dbReference type="ARBA" id="ARBA00004177"/>
    </source>
</evidence>